<dbReference type="OrthoDB" id="8456853at2"/>
<reference evidence="7 8" key="1">
    <citation type="submission" date="2014-12" db="EMBL/GenBank/DDBJ databases">
        <title>16Stimator: statistical estimation of ribosomal gene copy numbers from draft genome assemblies.</title>
        <authorList>
            <person name="Perisin M.A."/>
            <person name="Vetter M."/>
            <person name="Gilbert J.A."/>
            <person name="Bergelson J."/>
        </authorList>
    </citation>
    <scope>NUCLEOTIDE SEQUENCE [LARGE SCALE GENOMIC DNA]</scope>
    <source>
        <strain evidence="7 8">MEJ076</strain>
    </source>
</reference>
<evidence type="ECO:0000256" key="3">
    <source>
        <dbReference type="ARBA" id="ARBA00022989"/>
    </source>
</evidence>
<feature type="compositionally biased region" description="Basic and acidic residues" evidence="5">
    <location>
        <begin position="169"/>
        <end position="185"/>
    </location>
</feature>
<feature type="compositionally biased region" description="Acidic residues" evidence="5">
    <location>
        <begin position="129"/>
        <end position="138"/>
    </location>
</feature>
<dbReference type="Gene3D" id="3.30.1150.10">
    <property type="match status" value="1"/>
</dbReference>
<proteinExistence type="predicted"/>
<feature type="compositionally biased region" description="Pro residues" evidence="5">
    <location>
        <begin position="112"/>
        <end position="122"/>
    </location>
</feature>
<keyword evidence="3" id="KW-1133">Transmembrane helix</keyword>
<dbReference type="PROSITE" id="PS52015">
    <property type="entry name" value="TONB_CTD"/>
    <property type="match status" value="1"/>
</dbReference>
<dbReference type="InterPro" id="IPR037682">
    <property type="entry name" value="TonB_C"/>
</dbReference>
<feature type="region of interest" description="Disordered" evidence="5">
    <location>
        <begin position="90"/>
        <end position="138"/>
    </location>
</feature>
<dbReference type="Pfam" id="PF13103">
    <property type="entry name" value="TonB_2"/>
    <property type="match status" value="1"/>
</dbReference>
<name>A0A0D0K7Q0_AGRTU</name>
<accession>A0A0D0K7Q0</accession>
<feature type="compositionally biased region" description="Basic and acidic residues" evidence="5">
    <location>
        <begin position="196"/>
        <end position="209"/>
    </location>
</feature>
<dbReference type="EMBL" id="JXQV01000004">
    <property type="protein sequence ID" value="KIQ04638.1"/>
    <property type="molecule type" value="Genomic_DNA"/>
</dbReference>
<protein>
    <submittedName>
        <fullName evidence="7">Energy transducer TonB</fullName>
    </submittedName>
</protein>
<evidence type="ECO:0000256" key="4">
    <source>
        <dbReference type="ARBA" id="ARBA00023136"/>
    </source>
</evidence>
<dbReference type="SUPFAM" id="SSF74653">
    <property type="entry name" value="TolA/TonB C-terminal domain"/>
    <property type="match status" value="1"/>
</dbReference>
<feature type="region of interest" description="Disordered" evidence="5">
    <location>
        <begin position="283"/>
        <end position="302"/>
    </location>
</feature>
<feature type="compositionally biased region" description="Pro residues" evidence="5">
    <location>
        <begin position="93"/>
        <end position="105"/>
    </location>
</feature>
<evidence type="ECO:0000256" key="5">
    <source>
        <dbReference type="SAM" id="MobiDB-lite"/>
    </source>
</evidence>
<keyword evidence="2" id="KW-0812">Transmembrane</keyword>
<dbReference type="GO" id="GO:0055085">
    <property type="term" value="P:transmembrane transport"/>
    <property type="evidence" value="ECO:0007669"/>
    <property type="project" value="InterPro"/>
</dbReference>
<sequence length="306" mass="32504">MSDGSFPIPGRSRLGEVALWAVAGLLTLSVHAGGAYYLMQEPVEQEVDGGPPAAIMIELAALPEAVQTEETVETNDVEDVQDVKSIVSEPLEDVPPPEMPQPMPEPIVQETPPEPEPMPEPPQEVVETLPEEPPEPVEEIDPIQEQQMAALENVEVPLPVLRPPPPPVAEKKKEEVEKKKVERKSTPAPPASAEKTAARVETTKSDRTAAAKTSAGFFSSSVSPAKWNSRVRSAVSRRVSREGSKGMAVTVAFNVSGGGSIGGVRVLGSTGDATVDRKIAGSIEGITVPEPPPGSQTAFQVRIEIQ</sequence>
<dbReference type="Proteomes" id="UP000035017">
    <property type="component" value="Unassembled WGS sequence"/>
</dbReference>
<comment type="subcellular location">
    <subcellularLocation>
        <location evidence="1">Membrane</location>
        <topology evidence="1">Single-pass membrane protein</topology>
    </subcellularLocation>
</comment>
<evidence type="ECO:0000256" key="2">
    <source>
        <dbReference type="ARBA" id="ARBA00022692"/>
    </source>
</evidence>
<dbReference type="NCBIfam" id="TIGR01352">
    <property type="entry name" value="tonB_Cterm"/>
    <property type="match status" value="1"/>
</dbReference>
<dbReference type="InterPro" id="IPR006260">
    <property type="entry name" value="TonB/TolA_C"/>
</dbReference>
<dbReference type="AlphaFoldDB" id="A0A0D0K7Q0"/>
<comment type="caution">
    <text evidence="7">The sequence shown here is derived from an EMBL/GenBank/DDBJ whole genome shotgun (WGS) entry which is preliminary data.</text>
</comment>
<evidence type="ECO:0000313" key="8">
    <source>
        <dbReference type="Proteomes" id="UP000035017"/>
    </source>
</evidence>
<dbReference type="GO" id="GO:0016020">
    <property type="term" value="C:membrane"/>
    <property type="evidence" value="ECO:0007669"/>
    <property type="project" value="UniProtKB-SubCell"/>
</dbReference>
<feature type="region of interest" description="Disordered" evidence="5">
    <location>
        <begin position="157"/>
        <end position="223"/>
    </location>
</feature>
<evidence type="ECO:0000259" key="6">
    <source>
        <dbReference type="PROSITE" id="PS52015"/>
    </source>
</evidence>
<keyword evidence="4" id="KW-0472">Membrane</keyword>
<evidence type="ECO:0000313" key="7">
    <source>
        <dbReference type="EMBL" id="KIQ04638.1"/>
    </source>
</evidence>
<feature type="domain" description="TonB C-terminal" evidence="6">
    <location>
        <begin position="221"/>
        <end position="306"/>
    </location>
</feature>
<evidence type="ECO:0000256" key="1">
    <source>
        <dbReference type="ARBA" id="ARBA00004167"/>
    </source>
</evidence>
<organism evidence="7 8">
    <name type="scientific">Agrobacterium tumefaciens</name>
    <dbReference type="NCBI Taxonomy" id="358"/>
    <lineage>
        <taxon>Bacteria</taxon>
        <taxon>Pseudomonadati</taxon>
        <taxon>Pseudomonadota</taxon>
        <taxon>Alphaproteobacteria</taxon>
        <taxon>Hyphomicrobiales</taxon>
        <taxon>Rhizobiaceae</taxon>
        <taxon>Rhizobium/Agrobacterium group</taxon>
        <taxon>Agrobacterium</taxon>
        <taxon>Agrobacterium tumefaciens complex</taxon>
    </lineage>
</organism>
<gene>
    <name evidence="7" type="ORF">RU07_03735</name>
</gene>